<organism evidence="7 8">
    <name type="scientific">Rhodococcus koreensis</name>
    <dbReference type="NCBI Taxonomy" id="99653"/>
    <lineage>
        <taxon>Bacteria</taxon>
        <taxon>Bacillati</taxon>
        <taxon>Actinomycetota</taxon>
        <taxon>Actinomycetes</taxon>
        <taxon>Mycobacteriales</taxon>
        <taxon>Nocardiaceae</taxon>
        <taxon>Rhodococcus</taxon>
    </lineage>
</organism>
<sequence>MPGAHQQPEPGETGTRRIDWQWRAAALGAVDAAPAAAVTAAVAVPSGVALAVGVLPAAIMGLPPTRRARAALILIGILTGLPMVLGSLVAHTPLLAIVVVFTLAVGAAALARTTVAKRRNLGRVLSTLSVPLVGVGLSYDDPATAVGLAVLMIGGSVFAYVVSLLLPEHAAVAPVRPGTAITLGYGVRLGAAGATAAAIGFALDLDHVGWACAAALLVMRPDTDEQVTRMAGRIASMLIGGTAAVLVVGATPADWVYSAAVVAVVATAAATHRSRWYVTSTFTTFLVFVLLLYSDPEQAGYRFTERLSETVLGVAIAFLFGIAVPTLGRRTQWSH</sequence>
<evidence type="ECO:0000256" key="1">
    <source>
        <dbReference type="ARBA" id="ARBA00004141"/>
    </source>
</evidence>
<keyword evidence="2 5" id="KW-0812">Transmembrane</keyword>
<evidence type="ECO:0000256" key="2">
    <source>
        <dbReference type="ARBA" id="ARBA00022692"/>
    </source>
</evidence>
<evidence type="ECO:0000256" key="3">
    <source>
        <dbReference type="ARBA" id="ARBA00022989"/>
    </source>
</evidence>
<dbReference type="AlphaFoldDB" id="A0A1H4U5C4"/>
<protein>
    <submittedName>
        <fullName evidence="7">Fusaric acid resistance protein-like</fullName>
    </submittedName>
</protein>
<keyword evidence="4 5" id="KW-0472">Membrane</keyword>
<name>A0A1H4U5C4_9NOCA</name>
<evidence type="ECO:0000256" key="4">
    <source>
        <dbReference type="ARBA" id="ARBA00023136"/>
    </source>
</evidence>
<dbReference type="Pfam" id="PF13515">
    <property type="entry name" value="FUSC_2"/>
    <property type="match status" value="1"/>
</dbReference>
<proteinExistence type="predicted"/>
<evidence type="ECO:0000256" key="5">
    <source>
        <dbReference type="SAM" id="Phobius"/>
    </source>
</evidence>
<accession>A0A1H4U5C4</accession>
<feature type="transmembrane region" description="Helical" evidence="5">
    <location>
        <begin position="35"/>
        <end position="58"/>
    </location>
</feature>
<dbReference type="GO" id="GO:0016020">
    <property type="term" value="C:membrane"/>
    <property type="evidence" value="ECO:0007669"/>
    <property type="project" value="UniProtKB-SubCell"/>
</dbReference>
<feature type="transmembrane region" description="Helical" evidence="5">
    <location>
        <begin position="145"/>
        <end position="166"/>
    </location>
</feature>
<comment type="subcellular location">
    <subcellularLocation>
        <location evidence="1">Membrane</location>
        <topology evidence="1">Multi-pass membrane protein</topology>
    </subcellularLocation>
</comment>
<reference evidence="8" key="1">
    <citation type="submission" date="2016-10" db="EMBL/GenBank/DDBJ databases">
        <authorList>
            <person name="Varghese N."/>
            <person name="Submissions S."/>
        </authorList>
    </citation>
    <scope>NUCLEOTIDE SEQUENCE [LARGE SCALE GENOMIC DNA]</scope>
    <source>
        <strain evidence="8">DSM 44498</strain>
    </source>
</reference>
<feature type="transmembrane region" description="Helical" evidence="5">
    <location>
        <begin position="230"/>
        <end position="249"/>
    </location>
</feature>
<keyword evidence="8" id="KW-1185">Reference proteome</keyword>
<dbReference type="OrthoDB" id="3829429at2"/>
<keyword evidence="3 5" id="KW-1133">Transmembrane helix</keyword>
<feature type="transmembrane region" description="Helical" evidence="5">
    <location>
        <begin position="276"/>
        <end position="294"/>
    </location>
</feature>
<evidence type="ECO:0000259" key="6">
    <source>
        <dbReference type="Pfam" id="PF13515"/>
    </source>
</evidence>
<feature type="domain" description="Integral membrane bound transporter" evidence="6">
    <location>
        <begin position="196"/>
        <end position="320"/>
    </location>
</feature>
<feature type="transmembrane region" description="Helical" evidence="5">
    <location>
        <begin position="70"/>
        <end position="88"/>
    </location>
</feature>
<evidence type="ECO:0000313" key="8">
    <source>
        <dbReference type="Proteomes" id="UP000183561"/>
    </source>
</evidence>
<dbReference type="Proteomes" id="UP000183561">
    <property type="component" value="Unassembled WGS sequence"/>
</dbReference>
<gene>
    <name evidence="7" type="ORF">SAMN04490239_4850</name>
</gene>
<dbReference type="EMBL" id="FNSV01000005">
    <property type="protein sequence ID" value="SEC63907.1"/>
    <property type="molecule type" value="Genomic_DNA"/>
</dbReference>
<dbReference type="RefSeq" id="WP_083395662.1">
    <property type="nucleotide sequence ID" value="NZ_FNSV01000005.1"/>
</dbReference>
<evidence type="ECO:0000313" key="7">
    <source>
        <dbReference type="EMBL" id="SEC63907.1"/>
    </source>
</evidence>
<dbReference type="InterPro" id="IPR049453">
    <property type="entry name" value="Memb_transporter_dom"/>
</dbReference>
<feature type="transmembrane region" description="Helical" evidence="5">
    <location>
        <begin position="310"/>
        <end position="328"/>
    </location>
</feature>
<feature type="transmembrane region" description="Helical" evidence="5">
    <location>
        <begin position="94"/>
        <end position="113"/>
    </location>
</feature>